<keyword evidence="3" id="KW-1185">Reference proteome</keyword>
<proteinExistence type="predicted"/>
<name>A0A1M2V6R5_TRAPU</name>
<feature type="compositionally biased region" description="Low complexity" evidence="1">
    <location>
        <begin position="107"/>
        <end position="118"/>
    </location>
</feature>
<feature type="region of interest" description="Disordered" evidence="1">
    <location>
        <begin position="1"/>
        <end position="170"/>
    </location>
</feature>
<feature type="compositionally biased region" description="Low complexity" evidence="1">
    <location>
        <begin position="27"/>
        <end position="49"/>
    </location>
</feature>
<evidence type="ECO:0000313" key="3">
    <source>
        <dbReference type="Proteomes" id="UP000184267"/>
    </source>
</evidence>
<comment type="caution">
    <text evidence="2">The sequence shown here is derived from an EMBL/GenBank/DDBJ whole genome shotgun (WGS) entry which is preliminary data.</text>
</comment>
<reference evidence="2 3" key="1">
    <citation type="submission" date="2016-10" db="EMBL/GenBank/DDBJ databases">
        <title>Genome sequence of the basidiomycete white-rot fungus Trametes pubescens.</title>
        <authorList>
            <person name="Makela M.R."/>
            <person name="Granchi Z."/>
            <person name="Peng M."/>
            <person name="De Vries R.P."/>
            <person name="Grigoriev I."/>
            <person name="Riley R."/>
            <person name="Hilden K."/>
        </authorList>
    </citation>
    <scope>NUCLEOTIDE SEQUENCE [LARGE SCALE GENOMIC DNA]</scope>
    <source>
        <strain evidence="2 3">FBCC735</strain>
    </source>
</reference>
<accession>A0A1M2V6R5</accession>
<dbReference type="EMBL" id="MNAD01001619">
    <property type="protein sequence ID" value="OJT03299.1"/>
    <property type="molecule type" value="Genomic_DNA"/>
</dbReference>
<gene>
    <name evidence="2" type="ORF">TRAPUB_6077</name>
</gene>
<dbReference type="STRING" id="154538.A0A1M2V6R5"/>
<dbReference type="AlphaFoldDB" id="A0A1M2V6R5"/>
<dbReference type="Proteomes" id="UP000184267">
    <property type="component" value="Unassembled WGS sequence"/>
</dbReference>
<feature type="compositionally biased region" description="Polar residues" evidence="1">
    <location>
        <begin position="1"/>
        <end position="23"/>
    </location>
</feature>
<evidence type="ECO:0000256" key="1">
    <source>
        <dbReference type="SAM" id="MobiDB-lite"/>
    </source>
</evidence>
<sequence length="170" mass="17855">MKRTSTQAALDNVPYSASSSTDSLILPGGDPAAGSSSDATAAAPRPILRIPKRPRLLGSPFDLSKRLESRCVPGAPRIRRTAHSSDYSLQEDDDEDEHSMLRASDLSSSVGSSMSMSSGGSGGPQRSGLPMGDIFSPRRRGGGVEAPARLSYAGRPRPFNAGWLLSPEDA</sequence>
<protein>
    <submittedName>
        <fullName evidence="2">Uncharacterized protein</fullName>
    </submittedName>
</protein>
<organism evidence="2 3">
    <name type="scientific">Trametes pubescens</name>
    <name type="common">White-rot fungus</name>
    <dbReference type="NCBI Taxonomy" id="154538"/>
    <lineage>
        <taxon>Eukaryota</taxon>
        <taxon>Fungi</taxon>
        <taxon>Dikarya</taxon>
        <taxon>Basidiomycota</taxon>
        <taxon>Agaricomycotina</taxon>
        <taxon>Agaricomycetes</taxon>
        <taxon>Polyporales</taxon>
        <taxon>Polyporaceae</taxon>
        <taxon>Trametes</taxon>
    </lineage>
</organism>
<evidence type="ECO:0000313" key="2">
    <source>
        <dbReference type="EMBL" id="OJT03299.1"/>
    </source>
</evidence>